<name>A0A9X1LEP6_9GAMM</name>
<proteinExistence type="predicted"/>
<dbReference type="AlphaFoldDB" id="A0A9X1LEP6"/>
<comment type="caution">
    <text evidence="1">The sequence shown here is derived from an EMBL/GenBank/DDBJ whole genome shotgun (WGS) entry which is preliminary data.</text>
</comment>
<dbReference type="EMBL" id="JAJATW010000009">
    <property type="protein sequence ID" value="MCB5161788.1"/>
    <property type="molecule type" value="Genomic_DNA"/>
</dbReference>
<gene>
    <name evidence="1" type="ORF">LG368_07725</name>
</gene>
<organism evidence="1 2">
    <name type="scientific">Marinomonas algarum</name>
    <dbReference type="NCBI Taxonomy" id="2883105"/>
    <lineage>
        <taxon>Bacteria</taxon>
        <taxon>Pseudomonadati</taxon>
        <taxon>Pseudomonadota</taxon>
        <taxon>Gammaproteobacteria</taxon>
        <taxon>Oceanospirillales</taxon>
        <taxon>Oceanospirillaceae</taxon>
        <taxon>Marinomonas</taxon>
    </lineage>
</organism>
<reference evidence="1" key="1">
    <citation type="submission" date="2021-10" db="EMBL/GenBank/DDBJ databases">
        <title>Marinomonas pontica sp. nov., isolated from the Black Sea.</title>
        <authorList>
            <person name="Zhao L.-H."/>
            <person name="Xue J.-H."/>
        </authorList>
    </citation>
    <scope>NUCLEOTIDE SEQUENCE</scope>
    <source>
        <strain evidence="1">E8</strain>
    </source>
</reference>
<dbReference type="RefSeq" id="WP_226754154.1">
    <property type="nucleotide sequence ID" value="NZ_JAJATW010000009.1"/>
</dbReference>
<dbReference type="Proteomes" id="UP001139095">
    <property type="component" value="Unassembled WGS sequence"/>
</dbReference>
<evidence type="ECO:0000313" key="2">
    <source>
        <dbReference type="Proteomes" id="UP001139095"/>
    </source>
</evidence>
<protein>
    <submittedName>
        <fullName evidence="1">Uncharacterized protein</fullName>
    </submittedName>
</protein>
<evidence type="ECO:0000313" key="1">
    <source>
        <dbReference type="EMBL" id="MCB5161788.1"/>
    </source>
</evidence>
<sequence>MADTSKPLFSRPVLAAIMLFCTLAIWLLNLTAPNSALPTPNIDNTETASGIPIVWLTQDAWQQSDKLDVSLVFQTVDEDLSLAQTTFAMLMSDSLPLSTSPINQRLSPLAAQVSSHYEPGRQTISLTMSNELAYLRPTLSLVTPWLNKPDFKYRTLDRWQRQQKANDPTYPLHTLAQIKAYYAALQHSASTIFVIGYASDETKTRLVNALDQISQRYQSPVPTNDLASLSPVESIQNWLSLQLWKADTQHTSSQDTDVFQAQLVALREYLEQQALSPTWWRTIATQVTDENGSLTLATFAENYKNTLDTFTIEDYRAALARLPIPSPHQETQVDQ</sequence>
<accession>A0A9X1LEP6</accession>
<keyword evidence="2" id="KW-1185">Reference proteome</keyword>